<reference evidence="1" key="1">
    <citation type="submission" date="2025-08" db="UniProtKB">
        <authorList>
            <consortium name="Ensembl"/>
        </authorList>
    </citation>
    <scope>IDENTIFICATION</scope>
</reference>
<dbReference type="Ensembl" id="ENSANIT00000023077.1">
    <property type="protein sequence ID" value="ENSANIP00000022335.1"/>
    <property type="gene ID" value="ENSANIG00000015200.1"/>
</dbReference>
<protein>
    <submittedName>
        <fullName evidence="1">Uncharacterized protein</fullName>
    </submittedName>
</protein>
<evidence type="ECO:0000313" key="2">
    <source>
        <dbReference type="Proteomes" id="UP000694541"/>
    </source>
</evidence>
<evidence type="ECO:0000313" key="1">
    <source>
        <dbReference type="Ensembl" id="ENSANIP00000022335.1"/>
    </source>
</evidence>
<sequence length="119" mass="11565">MGDIWGHGGTWGGRGGQGLLGTLGGLRGMGGTVGGGTGCQGGVCGGGSQPLGCAGETPPNAEEGRILRWLLGSPLAEGEEVAPKSFLRPHGPHVLLEIGPRYWGGGPVGDGGPVGAVGT</sequence>
<accession>A0A8B9NH62</accession>
<name>A0A8B9NH62_9AVES</name>
<dbReference type="AlphaFoldDB" id="A0A8B9NH62"/>
<organism evidence="1 2">
    <name type="scientific">Accipiter nisus</name>
    <name type="common">Eurasian sparrowhawk</name>
    <dbReference type="NCBI Taxonomy" id="211598"/>
    <lineage>
        <taxon>Eukaryota</taxon>
        <taxon>Metazoa</taxon>
        <taxon>Chordata</taxon>
        <taxon>Craniata</taxon>
        <taxon>Vertebrata</taxon>
        <taxon>Euteleostomi</taxon>
        <taxon>Archelosauria</taxon>
        <taxon>Archosauria</taxon>
        <taxon>Dinosauria</taxon>
        <taxon>Saurischia</taxon>
        <taxon>Theropoda</taxon>
        <taxon>Coelurosauria</taxon>
        <taxon>Aves</taxon>
        <taxon>Neognathae</taxon>
        <taxon>Neoaves</taxon>
        <taxon>Telluraves</taxon>
        <taxon>Accipitrimorphae</taxon>
        <taxon>Accipitriformes</taxon>
        <taxon>Accipitridae</taxon>
        <taxon>Accipitrinae</taxon>
        <taxon>Accipiter</taxon>
    </lineage>
</organism>
<dbReference type="Proteomes" id="UP000694541">
    <property type="component" value="Unplaced"/>
</dbReference>
<keyword evidence="2" id="KW-1185">Reference proteome</keyword>
<reference evidence="1" key="2">
    <citation type="submission" date="2025-09" db="UniProtKB">
        <authorList>
            <consortium name="Ensembl"/>
        </authorList>
    </citation>
    <scope>IDENTIFICATION</scope>
</reference>
<proteinExistence type="predicted"/>